<accession>A0ABY7DIW3</accession>
<gene>
    <name evidence="8" type="ORF">MAR_007426</name>
</gene>
<evidence type="ECO:0000256" key="3">
    <source>
        <dbReference type="ARBA" id="ARBA00022490"/>
    </source>
</evidence>
<comment type="subcellular location">
    <subcellularLocation>
        <location evidence="1">Cytoplasm</location>
    </subcellularLocation>
</comment>
<keyword evidence="2 5" id="KW-0728">SH3 domain</keyword>
<evidence type="ECO:0000256" key="4">
    <source>
        <dbReference type="ARBA" id="ARBA00022553"/>
    </source>
</evidence>
<organism evidence="8 9">
    <name type="scientific">Mya arenaria</name>
    <name type="common">Soft-shell clam</name>
    <dbReference type="NCBI Taxonomy" id="6604"/>
    <lineage>
        <taxon>Eukaryota</taxon>
        <taxon>Metazoa</taxon>
        <taxon>Spiralia</taxon>
        <taxon>Lophotrochozoa</taxon>
        <taxon>Mollusca</taxon>
        <taxon>Bivalvia</taxon>
        <taxon>Autobranchia</taxon>
        <taxon>Heteroconchia</taxon>
        <taxon>Euheterodonta</taxon>
        <taxon>Imparidentia</taxon>
        <taxon>Neoheterodontei</taxon>
        <taxon>Myida</taxon>
        <taxon>Myoidea</taxon>
        <taxon>Myidae</taxon>
        <taxon>Mya</taxon>
    </lineage>
</organism>
<dbReference type="Pfam" id="PF00018">
    <property type="entry name" value="SH3_1"/>
    <property type="match status" value="1"/>
</dbReference>
<keyword evidence="3" id="KW-0963">Cytoplasm</keyword>
<evidence type="ECO:0000313" key="8">
    <source>
        <dbReference type="EMBL" id="WAQ94955.1"/>
    </source>
</evidence>
<dbReference type="InterPro" id="IPR001452">
    <property type="entry name" value="SH3_domain"/>
</dbReference>
<dbReference type="PROSITE" id="PS50002">
    <property type="entry name" value="SH3"/>
    <property type="match status" value="1"/>
</dbReference>
<name>A0ABY7DIW3_MYAAR</name>
<reference evidence="8" key="1">
    <citation type="submission" date="2022-11" db="EMBL/GenBank/DDBJ databases">
        <title>Centuries of genome instability and evolution in soft-shell clam transmissible cancer (bioRxiv).</title>
        <authorList>
            <person name="Hart S.F.M."/>
            <person name="Yonemitsu M.A."/>
            <person name="Giersch R.M."/>
            <person name="Beal B.F."/>
            <person name="Arriagada G."/>
            <person name="Davis B.W."/>
            <person name="Ostrander E.A."/>
            <person name="Goff S.P."/>
            <person name="Metzger M.J."/>
        </authorList>
    </citation>
    <scope>NUCLEOTIDE SEQUENCE</scope>
    <source>
        <strain evidence="8">MELC-2E11</strain>
        <tissue evidence="8">Siphon/mantle</tissue>
    </source>
</reference>
<keyword evidence="4" id="KW-0597">Phosphoprotein</keyword>
<dbReference type="PANTHER" id="PTHR23065">
    <property type="entry name" value="PROLINE-SERINE-THREONINE PHOSPHATASE INTERACTING PROTEIN 1"/>
    <property type="match status" value="1"/>
</dbReference>
<dbReference type="Gene3D" id="2.30.30.40">
    <property type="entry name" value="SH3 Domains"/>
    <property type="match status" value="1"/>
</dbReference>
<dbReference type="SUPFAM" id="SSF50044">
    <property type="entry name" value="SH3-domain"/>
    <property type="match status" value="1"/>
</dbReference>
<evidence type="ECO:0000256" key="5">
    <source>
        <dbReference type="PROSITE-ProRule" id="PRU00192"/>
    </source>
</evidence>
<keyword evidence="9" id="KW-1185">Reference proteome</keyword>
<evidence type="ECO:0000256" key="6">
    <source>
        <dbReference type="SAM" id="MobiDB-lite"/>
    </source>
</evidence>
<dbReference type="PANTHER" id="PTHR23065:SF7">
    <property type="entry name" value="NOSTRIN, ISOFORM H"/>
    <property type="match status" value="1"/>
</dbReference>
<feature type="region of interest" description="Disordered" evidence="6">
    <location>
        <begin position="108"/>
        <end position="160"/>
    </location>
</feature>
<dbReference type="EMBL" id="CP111012">
    <property type="protein sequence ID" value="WAQ94955.1"/>
    <property type="molecule type" value="Genomic_DNA"/>
</dbReference>
<evidence type="ECO:0000256" key="2">
    <source>
        <dbReference type="ARBA" id="ARBA00022443"/>
    </source>
</evidence>
<dbReference type="InterPro" id="IPR036028">
    <property type="entry name" value="SH3-like_dom_sf"/>
</dbReference>
<sequence length="380" mass="42652">MNSPAHHHKHEGHCQTCREQRKSHMFGPIGVVIPNNLQTWINSQLLPFDNIEAIAQGVTGFDELKKSLGEGWKAVASSVETEAELHKNLSTALLEDIAKPLKHLVEGQNKARRPIESTVEKSLKSLTEKRSEENKAKKAAYDSAKSHEKAEEPKSGKVKTEKDFTKSCDKLHKTVRAVDVGSDLKEAASQRGSTQFTPEQILIDCYAEDKQFSIKADRVEKLVGVYKERPNFADADAQEETRQRLTQMIYMTNFLEANHYKIASNIAELDGTNKPSHKFAKYIEGSRDKQGMLVSTLKLPMNLAVEGRTGYDATNDDEFDDDPVPQAQNNRVIGRCKALFEYPAQQPDDLGLHPGDVVNIYEKLPDGWWQGELNGHVVIF</sequence>
<evidence type="ECO:0000259" key="7">
    <source>
        <dbReference type="PROSITE" id="PS50002"/>
    </source>
</evidence>
<dbReference type="InterPro" id="IPR027267">
    <property type="entry name" value="AH/BAR_dom_sf"/>
</dbReference>
<dbReference type="Gene3D" id="6.10.140.470">
    <property type="match status" value="1"/>
</dbReference>
<evidence type="ECO:0000313" key="9">
    <source>
        <dbReference type="Proteomes" id="UP001164746"/>
    </source>
</evidence>
<feature type="compositionally biased region" description="Basic and acidic residues" evidence="6">
    <location>
        <begin position="113"/>
        <end position="160"/>
    </location>
</feature>
<dbReference type="Gene3D" id="1.20.1270.60">
    <property type="entry name" value="Arfaptin homology (AH) domain/BAR domain"/>
    <property type="match status" value="1"/>
</dbReference>
<evidence type="ECO:0000256" key="1">
    <source>
        <dbReference type="ARBA" id="ARBA00004496"/>
    </source>
</evidence>
<feature type="domain" description="SH3" evidence="7">
    <location>
        <begin position="331"/>
        <end position="380"/>
    </location>
</feature>
<dbReference type="Proteomes" id="UP001164746">
    <property type="component" value="Chromosome 1"/>
</dbReference>
<protein>
    <submittedName>
        <fullName evidence="8">NOSTN-like protein</fullName>
    </submittedName>
</protein>
<proteinExistence type="predicted"/>
<dbReference type="SUPFAM" id="SSF103657">
    <property type="entry name" value="BAR/IMD domain-like"/>
    <property type="match status" value="1"/>
</dbReference>
<dbReference type="SMART" id="SM00326">
    <property type="entry name" value="SH3"/>
    <property type="match status" value="1"/>
</dbReference>